<reference evidence="2 3" key="1">
    <citation type="journal article" date="2006" name="Science">
        <title>The genome of black cottonwood, Populus trichocarpa (Torr. &amp; Gray).</title>
        <authorList>
            <person name="Tuskan G.A."/>
            <person name="Difazio S."/>
            <person name="Jansson S."/>
            <person name="Bohlmann J."/>
            <person name="Grigoriev I."/>
            <person name="Hellsten U."/>
            <person name="Putnam N."/>
            <person name="Ralph S."/>
            <person name="Rombauts S."/>
            <person name="Salamov A."/>
            <person name="Schein J."/>
            <person name="Sterck L."/>
            <person name="Aerts A."/>
            <person name="Bhalerao R.R."/>
            <person name="Bhalerao R.P."/>
            <person name="Blaudez D."/>
            <person name="Boerjan W."/>
            <person name="Brun A."/>
            <person name="Brunner A."/>
            <person name="Busov V."/>
            <person name="Campbell M."/>
            <person name="Carlson J."/>
            <person name="Chalot M."/>
            <person name="Chapman J."/>
            <person name="Chen G.L."/>
            <person name="Cooper D."/>
            <person name="Coutinho P.M."/>
            <person name="Couturier J."/>
            <person name="Covert S."/>
            <person name="Cronk Q."/>
            <person name="Cunningham R."/>
            <person name="Davis J."/>
            <person name="Degroeve S."/>
            <person name="Dejardin A."/>
            <person name="Depamphilis C."/>
            <person name="Detter J."/>
            <person name="Dirks B."/>
            <person name="Dubchak I."/>
            <person name="Duplessis S."/>
            <person name="Ehlting J."/>
            <person name="Ellis B."/>
            <person name="Gendler K."/>
            <person name="Goodstein D."/>
            <person name="Gribskov M."/>
            <person name="Grimwood J."/>
            <person name="Groover A."/>
            <person name="Gunter L."/>
            <person name="Hamberger B."/>
            <person name="Heinze B."/>
            <person name="Helariutta Y."/>
            <person name="Henrissat B."/>
            <person name="Holligan D."/>
            <person name="Holt R."/>
            <person name="Huang W."/>
            <person name="Islam-Faridi N."/>
            <person name="Jones S."/>
            <person name="Jones-Rhoades M."/>
            <person name="Jorgensen R."/>
            <person name="Joshi C."/>
            <person name="Kangasjarvi J."/>
            <person name="Karlsson J."/>
            <person name="Kelleher C."/>
            <person name="Kirkpatrick R."/>
            <person name="Kirst M."/>
            <person name="Kohler A."/>
            <person name="Kalluri U."/>
            <person name="Larimer F."/>
            <person name="Leebens-Mack J."/>
            <person name="Leple J.C."/>
            <person name="Locascio P."/>
            <person name="Lou Y."/>
            <person name="Lucas S."/>
            <person name="Martin F."/>
            <person name="Montanini B."/>
            <person name="Napoli C."/>
            <person name="Nelson D.R."/>
            <person name="Nelson C."/>
            <person name="Nieminen K."/>
            <person name="Nilsson O."/>
            <person name="Pereda V."/>
            <person name="Peter G."/>
            <person name="Philippe R."/>
            <person name="Pilate G."/>
            <person name="Poliakov A."/>
            <person name="Razumovskaya J."/>
            <person name="Richardson P."/>
            <person name="Rinaldi C."/>
            <person name="Ritland K."/>
            <person name="Rouze P."/>
            <person name="Ryaboy D."/>
            <person name="Schmutz J."/>
            <person name="Schrader J."/>
            <person name="Segerman B."/>
            <person name="Shin H."/>
            <person name="Siddiqui A."/>
            <person name="Sterky F."/>
            <person name="Terry A."/>
            <person name="Tsai C.J."/>
            <person name="Uberbacher E."/>
            <person name="Unneberg P."/>
            <person name="Vahala J."/>
            <person name="Wall K."/>
            <person name="Wessler S."/>
            <person name="Yang G."/>
            <person name="Yin T."/>
            <person name="Douglas C."/>
            <person name="Marra M."/>
            <person name="Sandberg G."/>
            <person name="Van de Peer Y."/>
            <person name="Rokhsar D."/>
        </authorList>
    </citation>
    <scope>NUCLEOTIDE SEQUENCE [LARGE SCALE GENOMIC DNA]</scope>
    <source>
        <strain evidence="3">cv. Nisqually</strain>
    </source>
</reference>
<gene>
    <name evidence="2" type="ORF">POPTR_009G019100</name>
</gene>
<sequence>MLNHKHDNPTFLYCQQEGSRRIQKALTIQNQHEQEKTYLTDCFAISFAKEKNKERRRESRDLQPNQTNHERED</sequence>
<dbReference type="HOGENOM" id="CLU_2709449_0_0_1"/>
<dbReference type="InParanoid" id="U5G3E8"/>
<accession>U5G3E8</accession>
<evidence type="ECO:0000313" key="3">
    <source>
        <dbReference type="Proteomes" id="UP000006729"/>
    </source>
</evidence>
<dbReference type="AlphaFoldDB" id="U5G3E8"/>
<dbReference type="Proteomes" id="UP000006729">
    <property type="component" value="Chromosome 9"/>
</dbReference>
<feature type="region of interest" description="Disordered" evidence="1">
    <location>
        <begin position="49"/>
        <end position="73"/>
    </location>
</feature>
<protein>
    <submittedName>
        <fullName evidence="2">Uncharacterized protein</fullName>
    </submittedName>
</protein>
<keyword evidence="3" id="KW-1185">Reference proteome</keyword>
<organism evidence="2 3">
    <name type="scientific">Populus trichocarpa</name>
    <name type="common">Western balsam poplar</name>
    <name type="synonym">Populus balsamifera subsp. trichocarpa</name>
    <dbReference type="NCBI Taxonomy" id="3694"/>
    <lineage>
        <taxon>Eukaryota</taxon>
        <taxon>Viridiplantae</taxon>
        <taxon>Streptophyta</taxon>
        <taxon>Embryophyta</taxon>
        <taxon>Tracheophyta</taxon>
        <taxon>Spermatophyta</taxon>
        <taxon>Magnoliopsida</taxon>
        <taxon>eudicotyledons</taxon>
        <taxon>Gunneridae</taxon>
        <taxon>Pentapetalae</taxon>
        <taxon>rosids</taxon>
        <taxon>fabids</taxon>
        <taxon>Malpighiales</taxon>
        <taxon>Salicaceae</taxon>
        <taxon>Saliceae</taxon>
        <taxon>Populus</taxon>
    </lineage>
</organism>
<dbReference type="EMBL" id="CM009298">
    <property type="protein sequence ID" value="PNT19085.1"/>
    <property type="molecule type" value="Genomic_DNA"/>
</dbReference>
<evidence type="ECO:0000256" key="1">
    <source>
        <dbReference type="SAM" id="MobiDB-lite"/>
    </source>
</evidence>
<evidence type="ECO:0000313" key="2">
    <source>
        <dbReference type="EMBL" id="PNT19085.1"/>
    </source>
</evidence>
<feature type="compositionally biased region" description="Basic and acidic residues" evidence="1">
    <location>
        <begin position="49"/>
        <end position="61"/>
    </location>
</feature>
<name>U5G3E8_POPTR</name>
<proteinExistence type="predicted"/>